<dbReference type="EMBL" id="SKBM01000016">
    <property type="protein sequence ID" value="TCZ58602.1"/>
    <property type="molecule type" value="Genomic_DNA"/>
</dbReference>
<dbReference type="AlphaFoldDB" id="A0A4R4DEX3"/>
<organism evidence="1 2">
    <name type="scientific">Roseicella aquatilis</name>
    <dbReference type="NCBI Taxonomy" id="2527868"/>
    <lineage>
        <taxon>Bacteria</taxon>
        <taxon>Pseudomonadati</taxon>
        <taxon>Pseudomonadota</taxon>
        <taxon>Alphaproteobacteria</taxon>
        <taxon>Acetobacterales</taxon>
        <taxon>Roseomonadaceae</taxon>
        <taxon>Roseicella</taxon>
    </lineage>
</organism>
<protein>
    <submittedName>
        <fullName evidence="1">Uncharacterized protein</fullName>
    </submittedName>
</protein>
<evidence type="ECO:0000313" key="2">
    <source>
        <dbReference type="Proteomes" id="UP000295023"/>
    </source>
</evidence>
<proteinExistence type="predicted"/>
<evidence type="ECO:0000313" key="1">
    <source>
        <dbReference type="EMBL" id="TCZ58602.1"/>
    </source>
</evidence>
<comment type="caution">
    <text evidence="1">The sequence shown here is derived from an EMBL/GenBank/DDBJ whole genome shotgun (WGS) entry which is preliminary data.</text>
</comment>
<sequence>MLALAMAGCGALGSPPPAKPPPLPVASAAFDGRYTGSLQVAGAGVGMNRTDCETTPRLLFEVVDGRFTLPLPRPRLERATPAMAGRPVPSYEVLVAADGTVRGISPRTNTELRGRVEGRRMTGRIGGLLCSYDFTADRG</sequence>
<gene>
    <name evidence="1" type="ORF">EXY23_16845</name>
</gene>
<keyword evidence="2" id="KW-1185">Reference proteome</keyword>
<name>A0A4R4DEX3_9PROT</name>
<dbReference type="Proteomes" id="UP000295023">
    <property type="component" value="Unassembled WGS sequence"/>
</dbReference>
<accession>A0A4R4DEX3</accession>
<reference evidence="1 2" key="1">
    <citation type="submission" date="2019-03" db="EMBL/GenBank/DDBJ databases">
        <title>Paracraurococcus aquatilis NE82 genome sequence.</title>
        <authorList>
            <person name="Zhao Y."/>
            <person name="Du Z."/>
        </authorList>
    </citation>
    <scope>NUCLEOTIDE SEQUENCE [LARGE SCALE GENOMIC DNA]</scope>
    <source>
        <strain evidence="1 2">NE82</strain>
    </source>
</reference>
<dbReference type="RefSeq" id="WP_132291850.1">
    <property type="nucleotide sequence ID" value="NZ_SKBM01000016.1"/>
</dbReference>